<proteinExistence type="predicted"/>
<evidence type="ECO:0000313" key="2">
    <source>
        <dbReference type="EMBL" id="GJU00751.1"/>
    </source>
</evidence>
<dbReference type="Proteomes" id="UP001151760">
    <property type="component" value="Unassembled WGS sequence"/>
</dbReference>
<comment type="caution">
    <text evidence="2">The sequence shown here is derived from an EMBL/GenBank/DDBJ whole genome shotgun (WGS) entry which is preliminary data.</text>
</comment>
<protein>
    <submittedName>
        <fullName evidence="2">DNA glycosylase</fullName>
    </submittedName>
</protein>
<accession>A0ABQ5IL39</accession>
<dbReference type="EMBL" id="BQNB010020895">
    <property type="protein sequence ID" value="GJU00751.1"/>
    <property type="molecule type" value="Genomic_DNA"/>
</dbReference>
<keyword evidence="1" id="KW-0732">Signal</keyword>
<reference evidence="2" key="1">
    <citation type="journal article" date="2022" name="Int. J. Mol. Sci.">
        <title>Draft Genome of Tanacetum Coccineum: Genomic Comparison of Closely Related Tanacetum-Family Plants.</title>
        <authorList>
            <person name="Yamashiro T."/>
            <person name="Shiraishi A."/>
            <person name="Nakayama K."/>
            <person name="Satake H."/>
        </authorList>
    </citation>
    <scope>NUCLEOTIDE SEQUENCE</scope>
</reference>
<gene>
    <name evidence="2" type="ORF">Tco_1111089</name>
</gene>
<evidence type="ECO:0000313" key="3">
    <source>
        <dbReference type="Proteomes" id="UP001151760"/>
    </source>
</evidence>
<reference evidence="2" key="2">
    <citation type="submission" date="2022-01" db="EMBL/GenBank/DDBJ databases">
        <authorList>
            <person name="Yamashiro T."/>
            <person name="Shiraishi A."/>
            <person name="Satake H."/>
            <person name="Nakayama K."/>
        </authorList>
    </citation>
    <scope>NUCLEOTIDE SEQUENCE</scope>
</reference>
<feature type="signal peptide" evidence="1">
    <location>
        <begin position="1"/>
        <end position="34"/>
    </location>
</feature>
<sequence length="152" mass="16958">MMIEIMVMKIGSTIFSQCHMLILLLMGSYVVKDGNESTPGDMIWYKEIVPQLTLIFSWMQSKLDGKQVTKRPNIITAKIQTTDEVGSSSGSKLVATDSPAFEALRRAHVNEISDAIRGRGMNNLLADRLKGLFKSVGSLRRRKNPDDVLCKL</sequence>
<feature type="chain" id="PRO_5045517139" evidence="1">
    <location>
        <begin position="35"/>
        <end position="152"/>
    </location>
</feature>
<evidence type="ECO:0000256" key="1">
    <source>
        <dbReference type="SAM" id="SignalP"/>
    </source>
</evidence>
<name>A0ABQ5IL39_9ASTR</name>
<keyword evidence="3" id="KW-1185">Reference proteome</keyword>
<organism evidence="2 3">
    <name type="scientific">Tanacetum coccineum</name>
    <dbReference type="NCBI Taxonomy" id="301880"/>
    <lineage>
        <taxon>Eukaryota</taxon>
        <taxon>Viridiplantae</taxon>
        <taxon>Streptophyta</taxon>
        <taxon>Embryophyta</taxon>
        <taxon>Tracheophyta</taxon>
        <taxon>Spermatophyta</taxon>
        <taxon>Magnoliopsida</taxon>
        <taxon>eudicotyledons</taxon>
        <taxon>Gunneridae</taxon>
        <taxon>Pentapetalae</taxon>
        <taxon>asterids</taxon>
        <taxon>campanulids</taxon>
        <taxon>Asterales</taxon>
        <taxon>Asteraceae</taxon>
        <taxon>Asteroideae</taxon>
        <taxon>Anthemideae</taxon>
        <taxon>Anthemidinae</taxon>
        <taxon>Tanacetum</taxon>
    </lineage>
</organism>
<dbReference type="InterPro" id="IPR011257">
    <property type="entry name" value="DNA_glycosylase"/>
</dbReference>
<dbReference type="SUPFAM" id="SSF48150">
    <property type="entry name" value="DNA-glycosylase"/>
    <property type="match status" value="1"/>
</dbReference>